<dbReference type="GO" id="GO:0042597">
    <property type="term" value="C:periplasmic space"/>
    <property type="evidence" value="ECO:0007669"/>
    <property type="project" value="UniProtKB-SubCell"/>
</dbReference>
<evidence type="ECO:0000256" key="7">
    <source>
        <dbReference type="ARBA" id="ARBA00023288"/>
    </source>
</evidence>
<evidence type="ECO:0000256" key="1">
    <source>
        <dbReference type="ARBA" id="ARBA00004418"/>
    </source>
</evidence>
<evidence type="ECO:0000256" key="5">
    <source>
        <dbReference type="ARBA" id="ARBA00023136"/>
    </source>
</evidence>
<feature type="signal peptide" evidence="8">
    <location>
        <begin position="1"/>
        <end position="18"/>
    </location>
</feature>
<dbReference type="PANTHER" id="PTHR43649:SF33">
    <property type="entry name" value="POLYGALACTURONAN_RHAMNOGALACTURONAN-BINDING PROTEIN YTCQ"/>
    <property type="match status" value="1"/>
</dbReference>
<feature type="chain" id="PRO_5036962433" evidence="8">
    <location>
        <begin position="19"/>
        <end position="433"/>
    </location>
</feature>
<dbReference type="AlphaFoldDB" id="A0A975F296"/>
<gene>
    <name evidence="9" type="ORF">HRQ91_00600</name>
</gene>
<organism evidence="9 10">
    <name type="scientific">Treponema parvum</name>
    <dbReference type="NCBI Taxonomy" id="138851"/>
    <lineage>
        <taxon>Bacteria</taxon>
        <taxon>Pseudomonadati</taxon>
        <taxon>Spirochaetota</taxon>
        <taxon>Spirochaetia</taxon>
        <taxon>Spirochaetales</taxon>
        <taxon>Treponemataceae</taxon>
        <taxon>Treponema</taxon>
    </lineage>
</organism>
<dbReference type="RefSeq" id="WP_210119804.1">
    <property type="nucleotide sequence ID" value="NZ_CP054142.1"/>
</dbReference>
<keyword evidence="6" id="KW-0564">Palmitate</keyword>
<dbReference type="Proteomes" id="UP000671908">
    <property type="component" value="Chromosome"/>
</dbReference>
<evidence type="ECO:0000256" key="3">
    <source>
        <dbReference type="ARBA" id="ARBA00022475"/>
    </source>
</evidence>
<keyword evidence="10" id="KW-1185">Reference proteome</keyword>
<comment type="similarity">
    <text evidence="2">Belongs to the bacterial solute-binding protein 1 family.</text>
</comment>
<dbReference type="Pfam" id="PF13416">
    <property type="entry name" value="SBP_bac_8"/>
    <property type="match status" value="1"/>
</dbReference>
<dbReference type="PROSITE" id="PS51257">
    <property type="entry name" value="PROKAR_LIPOPROTEIN"/>
    <property type="match status" value="1"/>
</dbReference>
<name>A0A975F296_9SPIR</name>
<reference evidence="9 10" key="1">
    <citation type="journal article" date="2021" name="Microbiol. Resour. Announc.">
        <title>Complete Genome Sequences of Three Human Oral Treponema parvum Isolates.</title>
        <authorList>
            <person name="Zeng H."/>
            <person name="Watt R.M."/>
        </authorList>
    </citation>
    <scope>NUCLEOTIDE SEQUENCE [LARGE SCALE GENOMIC DNA]</scope>
    <source>
        <strain evidence="9 10">ATCC 700770</strain>
    </source>
</reference>
<dbReference type="Gene3D" id="3.40.190.10">
    <property type="entry name" value="Periplasmic binding protein-like II"/>
    <property type="match status" value="1"/>
</dbReference>
<keyword evidence="7" id="KW-0449">Lipoprotein</keyword>
<dbReference type="KEGG" id="tpav:HRQ91_00600"/>
<keyword evidence="5" id="KW-0472">Membrane</keyword>
<dbReference type="SUPFAM" id="SSF53850">
    <property type="entry name" value="Periplasmic binding protein-like II"/>
    <property type="match status" value="1"/>
</dbReference>
<protein>
    <submittedName>
        <fullName evidence="9">Extracellular solute-binding protein</fullName>
    </submittedName>
</protein>
<sequence>MKKTVSVLLALPLMLVLAACSRAKPKTVNLWYHSADPVTDAYFEGKFAELNASQNDYNFVYTSFAFADFQEKFQMAVMTDNMPDVVSLGFSNIATFTAQNTLLPLNDLVDRMDNYQYIDENLMANLISLGNGTIYGLPYAYNQEVAWYNTVKFAEMGIKAAPATQSEFLALCEKYANKGKGTYFASLRGVRPYDSLLAWLFTYTDGCGYNGSWFNKEGKCILSDDRFVEALNVYADIYKKGWVSSDSVNNNYAEIVAEFGSGVSMYIVHNSSSESTHRKNLGEGNFASARVLANAAGHYYASGLQPNVYCIAKNKNPKHDYTGAVKLIDWMLSAEIDGGLCEKVGRVPCNTQIVEQDWYKNNVNMMLYADYLTDKNYMQILNPYWLSDFSTMITTDMTADFQAVLLGDMTAKDCCAKWAKQIDEYQAEYLASL</sequence>
<comment type="subcellular location">
    <subcellularLocation>
        <location evidence="1">Periplasm</location>
    </subcellularLocation>
</comment>
<dbReference type="InterPro" id="IPR006059">
    <property type="entry name" value="SBP"/>
</dbReference>
<dbReference type="EMBL" id="CP054142">
    <property type="protein sequence ID" value="QTQ13072.1"/>
    <property type="molecule type" value="Genomic_DNA"/>
</dbReference>
<evidence type="ECO:0000256" key="2">
    <source>
        <dbReference type="ARBA" id="ARBA00008520"/>
    </source>
</evidence>
<dbReference type="PANTHER" id="PTHR43649">
    <property type="entry name" value="ARABINOSE-BINDING PROTEIN-RELATED"/>
    <property type="match status" value="1"/>
</dbReference>
<keyword evidence="4 8" id="KW-0732">Signal</keyword>
<evidence type="ECO:0000313" key="10">
    <source>
        <dbReference type="Proteomes" id="UP000671908"/>
    </source>
</evidence>
<evidence type="ECO:0000256" key="4">
    <source>
        <dbReference type="ARBA" id="ARBA00022729"/>
    </source>
</evidence>
<evidence type="ECO:0000313" key="9">
    <source>
        <dbReference type="EMBL" id="QTQ13072.1"/>
    </source>
</evidence>
<accession>A0A975F296</accession>
<evidence type="ECO:0000256" key="6">
    <source>
        <dbReference type="ARBA" id="ARBA00023139"/>
    </source>
</evidence>
<evidence type="ECO:0000256" key="8">
    <source>
        <dbReference type="SAM" id="SignalP"/>
    </source>
</evidence>
<dbReference type="InterPro" id="IPR050490">
    <property type="entry name" value="Bact_solute-bd_prot1"/>
</dbReference>
<keyword evidence="3" id="KW-1003">Cell membrane</keyword>
<proteinExistence type="inferred from homology"/>